<accession>A0A2W1NGB5</accession>
<dbReference type="OrthoDB" id="5071506at2"/>
<organism evidence="2 3">
    <name type="scientific">Putridiphycobacter roseus</name>
    <dbReference type="NCBI Taxonomy" id="2219161"/>
    <lineage>
        <taxon>Bacteria</taxon>
        <taxon>Pseudomonadati</taxon>
        <taxon>Bacteroidota</taxon>
        <taxon>Flavobacteriia</taxon>
        <taxon>Flavobacteriales</taxon>
        <taxon>Crocinitomicaceae</taxon>
        <taxon>Putridiphycobacter</taxon>
    </lineage>
</organism>
<gene>
    <name evidence="2" type="ORF">DNU06_10045</name>
</gene>
<dbReference type="AlphaFoldDB" id="A0A2W1NGB5"/>
<name>A0A2W1NGB5_9FLAO</name>
<dbReference type="Proteomes" id="UP000249248">
    <property type="component" value="Unassembled WGS sequence"/>
</dbReference>
<proteinExistence type="predicted"/>
<evidence type="ECO:0000259" key="1">
    <source>
        <dbReference type="Pfam" id="PF20815"/>
    </source>
</evidence>
<dbReference type="InterPro" id="IPR049311">
    <property type="entry name" value="GIY_YIG_cat"/>
</dbReference>
<keyword evidence="3" id="KW-1185">Reference proteome</keyword>
<feature type="domain" description="GIY-YIG catalytic" evidence="1">
    <location>
        <begin position="19"/>
        <end position="165"/>
    </location>
</feature>
<evidence type="ECO:0000313" key="2">
    <source>
        <dbReference type="EMBL" id="PZE17076.1"/>
    </source>
</evidence>
<comment type="caution">
    <text evidence="2">The sequence shown here is derived from an EMBL/GenBank/DDBJ whole genome shotgun (WGS) entry which is preliminary data.</text>
</comment>
<evidence type="ECO:0000313" key="3">
    <source>
        <dbReference type="Proteomes" id="UP000249248"/>
    </source>
</evidence>
<dbReference type="RefSeq" id="WP_111063200.1">
    <property type="nucleotide sequence ID" value="NZ_JBHUCU010000032.1"/>
</dbReference>
<dbReference type="Pfam" id="PF20815">
    <property type="entry name" value="GIY_YIG_2"/>
    <property type="match status" value="1"/>
</dbReference>
<dbReference type="EMBL" id="QKSB01000005">
    <property type="protein sequence ID" value="PZE17076.1"/>
    <property type="molecule type" value="Genomic_DNA"/>
</dbReference>
<sequence>MKFIKGNPKQAISVPDLPGNYIICLKPSSTLCNNLVSYTEYEKLKVLYTGISSKSLRKRDIKQHFYGHAGQSTLRKSIGSLMGLNKIPRDQSNPTNGKTKFTAIDEAKLTEWMLENLAFFYCVSNNPIQFETSLIAKFNPPLNISKNYNSTNKSFRQDLKMLRRKV</sequence>
<reference evidence="2 3" key="1">
    <citation type="submission" date="2018-06" db="EMBL/GenBank/DDBJ databases">
        <title>The draft genome sequence of Crocinitomix sp. SM1701.</title>
        <authorList>
            <person name="Zhang X."/>
        </authorList>
    </citation>
    <scope>NUCLEOTIDE SEQUENCE [LARGE SCALE GENOMIC DNA]</scope>
    <source>
        <strain evidence="2 3">SM1701</strain>
    </source>
</reference>
<protein>
    <recommendedName>
        <fullName evidence="1">GIY-YIG catalytic domain-containing protein</fullName>
    </recommendedName>
</protein>